<evidence type="ECO:0000256" key="3">
    <source>
        <dbReference type="ARBA" id="ARBA00023159"/>
    </source>
</evidence>
<evidence type="ECO:0000256" key="2">
    <source>
        <dbReference type="ARBA" id="ARBA00023125"/>
    </source>
</evidence>
<dbReference type="PANTHER" id="PTHR24411:SF55">
    <property type="entry name" value="SEGMENTATION PROTEIN CAP'N'COLLAR"/>
    <property type="match status" value="1"/>
</dbReference>
<evidence type="ECO:0000313" key="8">
    <source>
        <dbReference type="EMBL" id="CAF0835668.1"/>
    </source>
</evidence>
<dbReference type="Pfam" id="PF03131">
    <property type="entry name" value="bZIP_Maf"/>
    <property type="match status" value="1"/>
</dbReference>
<sequence length="348" mass="40800">MDIELETLLSQDIDLGFNLSDINCPIDLKEFQQDEPRRDEKNENSFISDGYKIILEDETGENFMVISNDDIIIESNKTQFQNGDINNFDSLNILDDNWFNQILGEQSNQLTEMVQLNNFESTNISFEYDDKIKNQEIDTNSTNSIKLTEKKSKKITRKSDNEKSEKYKLRYEQFLIENQIPLKLSQIVETTPNEFNDLIVEKKLNSDQVFQVKDIRRKVKNKKAAQSCRRRRHDSIENLAEQVEELKKKRAILYSETANLQNQVQETLEIFNSLYQNSIGNIFNSSDPKIAVFNDFHTKLNTNDIENTDLDFFNLDFNSTGRDTGDDEYEEDEYVHLIVDNDLEELKF</sequence>
<dbReference type="GO" id="GO:0000978">
    <property type="term" value="F:RNA polymerase II cis-regulatory region sequence-specific DNA binding"/>
    <property type="evidence" value="ECO:0007669"/>
    <property type="project" value="InterPro"/>
</dbReference>
<evidence type="ECO:0000313" key="9">
    <source>
        <dbReference type="Proteomes" id="UP000663879"/>
    </source>
</evidence>
<dbReference type="OrthoDB" id="7458135at2759"/>
<dbReference type="SUPFAM" id="SSF47454">
    <property type="entry name" value="A DNA-binding domain in eukaryotic transcription factors"/>
    <property type="match status" value="1"/>
</dbReference>
<dbReference type="GO" id="GO:0000981">
    <property type="term" value="F:DNA-binding transcription factor activity, RNA polymerase II-specific"/>
    <property type="evidence" value="ECO:0007669"/>
    <property type="project" value="TreeGrafter"/>
</dbReference>
<dbReference type="Proteomes" id="UP000663879">
    <property type="component" value="Unassembled WGS sequence"/>
</dbReference>
<organism evidence="8 9">
    <name type="scientific">Brachionus calyciflorus</name>
    <dbReference type="NCBI Taxonomy" id="104777"/>
    <lineage>
        <taxon>Eukaryota</taxon>
        <taxon>Metazoa</taxon>
        <taxon>Spiralia</taxon>
        <taxon>Gnathifera</taxon>
        <taxon>Rotifera</taxon>
        <taxon>Eurotatoria</taxon>
        <taxon>Monogononta</taxon>
        <taxon>Pseudotrocha</taxon>
        <taxon>Ploima</taxon>
        <taxon>Brachionidae</taxon>
        <taxon>Brachionus</taxon>
    </lineage>
</organism>
<reference evidence="8" key="1">
    <citation type="submission" date="2021-02" db="EMBL/GenBank/DDBJ databases">
        <authorList>
            <person name="Nowell W R."/>
        </authorList>
    </citation>
    <scope>NUCLEOTIDE SEQUENCE</scope>
    <source>
        <strain evidence="8">Ploen Becks lab</strain>
    </source>
</reference>
<dbReference type="Gene3D" id="1.10.880.10">
    <property type="entry name" value="Transcription factor, Skn-1-like, DNA-binding domain"/>
    <property type="match status" value="1"/>
</dbReference>
<dbReference type="AlphaFoldDB" id="A0A813VCB1"/>
<evidence type="ECO:0000256" key="1">
    <source>
        <dbReference type="ARBA" id="ARBA00023015"/>
    </source>
</evidence>
<protein>
    <recommendedName>
        <fullName evidence="7">BZIP domain-containing protein</fullName>
    </recommendedName>
</protein>
<keyword evidence="9" id="KW-1185">Reference proteome</keyword>
<keyword evidence="2" id="KW-0238">DNA-binding</keyword>
<evidence type="ECO:0000256" key="6">
    <source>
        <dbReference type="SAM" id="Coils"/>
    </source>
</evidence>
<gene>
    <name evidence="8" type="ORF">OXX778_LOCUS8192</name>
</gene>
<dbReference type="InterPro" id="IPR004826">
    <property type="entry name" value="bZIP_Maf"/>
</dbReference>
<dbReference type="InterPro" id="IPR047167">
    <property type="entry name" value="NFE2-like"/>
</dbReference>
<name>A0A813VCB1_9BILA</name>
<feature type="coiled-coil region" evidence="6">
    <location>
        <begin position="229"/>
        <end position="263"/>
    </location>
</feature>
<keyword evidence="6" id="KW-0175">Coiled coil</keyword>
<comment type="caution">
    <text evidence="8">The sequence shown here is derived from an EMBL/GenBank/DDBJ whole genome shotgun (WGS) entry which is preliminary data.</text>
</comment>
<dbReference type="EMBL" id="CAJNOC010001108">
    <property type="protein sequence ID" value="CAF0835668.1"/>
    <property type="molecule type" value="Genomic_DNA"/>
</dbReference>
<keyword evidence="4" id="KW-0804">Transcription</keyword>
<keyword evidence="3" id="KW-0010">Activator</keyword>
<dbReference type="GO" id="GO:0005634">
    <property type="term" value="C:nucleus"/>
    <property type="evidence" value="ECO:0007669"/>
    <property type="project" value="TreeGrafter"/>
</dbReference>
<accession>A0A813VCB1</accession>
<dbReference type="InterPro" id="IPR008917">
    <property type="entry name" value="TF_DNA-bd_sf"/>
</dbReference>
<dbReference type="SMART" id="SM00338">
    <property type="entry name" value="BRLZ"/>
    <property type="match status" value="1"/>
</dbReference>
<dbReference type="PROSITE" id="PS50217">
    <property type="entry name" value="BZIP"/>
    <property type="match status" value="1"/>
</dbReference>
<keyword evidence="1" id="KW-0805">Transcription regulation</keyword>
<evidence type="ECO:0000256" key="5">
    <source>
        <dbReference type="ARBA" id="ARBA00023242"/>
    </source>
</evidence>
<evidence type="ECO:0000256" key="4">
    <source>
        <dbReference type="ARBA" id="ARBA00023163"/>
    </source>
</evidence>
<proteinExistence type="predicted"/>
<dbReference type="InterPro" id="IPR004827">
    <property type="entry name" value="bZIP"/>
</dbReference>
<feature type="domain" description="BZIP" evidence="7">
    <location>
        <begin position="211"/>
        <end position="274"/>
    </location>
</feature>
<dbReference type="PANTHER" id="PTHR24411">
    <property type="entry name" value="NUCLEAR FACTOR ERYTHROID 2-RELATED FACTOR"/>
    <property type="match status" value="1"/>
</dbReference>
<keyword evidence="5" id="KW-0539">Nucleus</keyword>
<evidence type="ECO:0000259" key="7">
    <source>
        <dbReference type="PROSITE" id="PS50217"/>
    </source>
</evidence>